<proteinExistence type="predicted"/>
<dbReference type="Gene3D" id="3.30.1490.20">
    <property type="entry name" value="ATP-grasp fold, A domain"/>
    <property type="match status" value="1"/>
</dbReference>
<dbReference type="Gene3D" id="3.30.470.20">
    <property type="entry name" value="ATP-grasp fold, B domain"/>
    <property type="match status" value="1"/>
</dbReference>
<sequence length="32" mass="3499">MNIHEYQAKGLLRAYGAPVADGRAVLRAEEAK</sequence>
<dbReference type="GO" id="GO:0005524">
    <property type="term" value="F:ATP binding"/>
    <property type="evidence" value="ECO:0007669"/>
    <property type="project" value="InterPro"/>
</dbReference>
<dbReference type="SUPFAM" id="SSF56059">
    <property type="entry name" value="Glutathione synthetase ATP-binding domain-like"/>
    <property type="match status" value="1"/>
</dbReference>
<dbReference type="EMBL" id="FOJU01000007">
    <property type="protein sequence ID" value="SFB15461.1"/>
    <property type="molecule type" value="Genomic_DNA"/>
</dbReference>
<evidence type="ECO:0000313" key="3">
    <source>
        <dbReference type="Proteomes" id="UP000198796"/>
    </source>
</evidence>
<dbReference type="STRING" id="871651.SAMN05421688_3425"/>
<evidence type="ECO:0000313" key="2">
    <source>
        <dbReference type="EMBL" id="SFB17693.1"/>
    </source>
</evidence>
<evidence type="ECO:0000313" key="1">
    <source>
        <dbReference type="EMBL" id="SFB15461.1"/>
    </source>
</evidence>
<protein>
    <submittedName>
        <fullName evidence="1">Uncharacterized protein</fullName>
    </submittedName>
</protein>
<dbReference type="AlphaFoldDB" id="A0A1I0YQH4"/>
<organism evidence="1 3">
    <name type="scientific">Poseidonocella pacifica</name>
    <dbReference type="NCBI Taxonomy" id="871651"/>
    <lineage>
        <taxon>Bacteria</taxon>
        <taxon>Pseudomonadati</taxon>
        <taxon>Pseudomonadota</taxon>
        <taxon>Alphaproteobacteria</taxon>
        <taxon>Rhodobacterales</taxon>
        <taxon>Roseobacteraceae</taxon>
        <taxon>Poseidonocella</taxon>
    </lineage>
</organism>
<dbReference type="EMBL" id="FOJU01000009">
    <property type="protein sequence ID" value="SFB17693.1"/>
    <property type="molecule type" value="Genomic_DNA"/>
</dbReference>
<reference evidence="1 3" key="1">
    <citation type="submission" date="2016-10" db="EMBL/GenBank/DDBJ databases">
        <authorList>
            <person name="de Groot N.N."/>
        </authorList>
    </citation>
    <scope>NUCLEOTIDE SEQUENCE [LARGE SCALE GENOMIC DNA]</scope>
    <source>
        <strain evidence="1 3">DSM 29316</strain>
    </source>
</reference>
<feature type="non-terminal residue" evidence="1">
    <location>
        <position position="32"/>
    </location>
</feature>
<gene>
    <name evidence="1" type="ORF">SAMN05421688_3264</name>
    <name evidence="2" type="ORF">SAMN05421688_3425</name>
</gene>
<keyword evidence="3" id="KW-1185">Reference proteome</keyword>
<dbReference type="Proteomes" id="UP000198796">
    <property type="component" value="Unassembled WGS sequence"/>
</dbReference>
<accession>A0A1I0YQH4</accession>
<name>A0A1I0YQH4_9RHOB</name>
<dbReference type="InterPro" id="IPR013815">
    <property type="entry name" value="ATP_grasp_subdomain_1"/>
</dbReference>